<evidence type="ECO:0000313" key="7">
    <source>
        <dbReference type="EMBL" id="BCJ99675.1"/>
    </source>
</evidence>
<name>A0A7I8DRD2_9FIRM</name>
<evidence type="ECO:0000256" key="2">
    <source>
        <dbReference type="ARBA" id="ARBA00022670"/>
    </source>
</evidence>
<dbReference type="PANTHER" id="PTHR39178:SF1">
    <property type="entry name" value="RIBOSOMAL-PROCESSING CYSTEINE PROTEASE PRP"/>
    <property type="match status" value="1"/>
</dbReference>
<accession>A0A7I8DRD2</accession>
<dbReference type="GO" id="GO:0006508">
    <property type="term" value="P:proteolysis"/>
    <property type="evidence" value="ECO:0007669"/>
    <property type="project" value="UniProtKB-KW"/>
</dbReference>
<evidence type="ECO:0000256" key="1">
    <source>
        <dbReference type="ARBA" id="ARBA00022517"/>
    </source>
</evidence>
<keyword evidence="1" id="KW-0690">Ribosome biogenesis</keyword>
<dbReference type="RefSeq" id="WP_185255421.1">
    <property type="nucleotide sequence ID" value="NZ_AP023368.1"/>
</dbReference>
<proteinExistence type="inferred from homology"/>
<dbReference type="PANTHER" id="PTHR39178">
    <property type="entry name" value="HYPOTHETICAL RIBOSOME-ASSOCIATED PROTEIN"/>
    <property type="match status" value="1"/>
</dbReference>
<dbReference type="Pfam" id="PF04327">
    <property type="entry name" value="Peptidase_Prp"/>
    <property type="match status" value="1"/>
</dbReference>
<comment type="similarity">
    <text evidence="5">Belongs to the Prp family.</text>
</comment>
<organism evidence="7 8">
    <name type="scientific">Anaerocolumna chitinilytica</name>
    <dbReference type="NCBI Taxonomy" id="1727145"/>
    <lineage>
        <taxon>Bacteria</taxon>
        <taxon>Bacillati</taxon>
        <taxon>Bacillota</taxon>
        <taxon>Clostridia</taxon>
        <taxon>Lachnospirales</taxon>
        <taxon>Lachnospiraceae</taxon>
        <taxon>Anaerocolumna</taxon>
    </lineage>
</organism>
<keyword evidence="3" id="KW-0378">Hydrolase</keyword>
<protein>
    <recommendedName>
        <fullName evidence="6">Ribosomal processing cysteine protease Prp</fullName>
    </recommendedName>
</protein>
<gene>
    <name evidence="7" type="ORF">bsdcttw_27160</name>
</gene>
<evidence type="ECO:0000256" key="4">
    <source>
        <dbReference type="ARBA" id="ARBA00022807"/>
    </source>
</evidence>
<dbReference type="Gene3D" id="3.30.70.1490">
    <property type="entry name" value="Cysteine protease Prp"/>
    <property type="match status" value="1"/>
</dbReference>
<reference evidence="7 8" key="2">
    <citation type="submission" date="2020-08" db="EMBL/GenBank/DDBJ databases">
        <authorList>
            <person name="Ueki A."/>
            <person name="Tonouchi A."/>
        </authorList>
    </citation>
    <scope>NUCLEOTIDE SEQUENCE [LARGE SCALE GENOMIC DNA]</scope>
    <source>
        <strain evidence="7 8">CTTW</strain>
    </source>
</reference>
<evidence type="ECO:0000256" key="6">
    <source>
        <dbReference type="ARBA" id="ARBA00044538"/>
    </source>
</evidence>
<dbReference type="EMBL" id="AP023368">
    <property type="protein sequence ID" value="BCJ99675.1"/>
    <property type="molecule type" value="Genomic_DNA"/>
</dbReference>
<keyword evidence="4" id="KW-0788">Thiol protease</keyword>
<keyword evidence="2 7" id="KW-0645">Protease</keyword>
<dbReference type="GO" id="GO:0008234">
    <property type="term" value="F:cysteine-type peptidase activity"/>
    <property type="evidence" value="ECO:0007669"/>
    <property type="project" value="UniProtKB-KW"/>
</dbReference>
<keyword evidence="8" id="KW-1185">Reference proteome</keyword>
<dbReference type="SUPFAM" id="SSF118010">
    <property type="entry name" value="TM1457-like"/>
    <property type="match status" value="1"/>
</dbReference>
<dbReference type="GO" id="GO:0042254">
    <property type="term" value="P:ribosome biogenesis"/>
    <property type="evidence" value="ECO:0007669"/>
    <property type="project" value="UniProtKB-KW"/>
</dbReference>
<dbReference type="AlphaFoldDB" id="A0A7I8DRD2"/>
<dbReference type="InterPro" id="IPR007422">
    <property type="entry name" value="Peptidase_Prp"/>
</dbReference>
<evidence type="ECO:0000256" key="3">
    <source>
        <dbReference type="ARBA" id="ARBA00022801"/>
    </source>
</evidence>
<evidence type="ECO:0000313" key="8">
    <source>
        <dbReference type="Proteomes" id="UP000515703"/>
    </source>
</evidence>
<reference evidence="7 8" key="1">
    <citation type="submission" date="2020-08" db="EMBL/GenBank/DDBJ databases">
        <title>Draft genome sequencing of an Anaerocolumna strain isolated from anoxic soil subjected to BSD treatment.</title>
        <authorList>
            <person name="Uek A."/>
            <person name="Tonouchi A."/>
        </authorList>
    </citation>
    <scope>NUCLEOTIDE SEQUENCE [LARGE SCALE GENOMIC DNA]</scope>
    <source>
        <strain evidence="7 8">CTTW</strain>
    </source>
</reference>
<evidence type="ECO:0000256" key="5">
    <source>
        <dbReference type="ARBA" id="ARBA00044503"/>
    </source>
</evidence>
<dbReference type="Proteomes" id="UP000515703">
    <property type="component" value="Chromosome"/>
</dbReference>
<dbReference type="KEGG" id="acht:bsdcttw_27160"/>
<sequence length="103" mass="11115">MITISVYKDADGKLIGFRSTGHAGFAESGHDIVCAAVSALIINTVNSIETFTSDTFDIKEDVGIVDFKIISNPGNDSTLLLNSLLLGLNGIREDYGKQYIKFV</sequence>
<dbReference type="InterPro" id="IPR036764">
    <property type="entry name" value="Peptidase_Prp_sf"/>
</dbReference>
<dbReference type="CDD" id="cd16332">
    <property type="entry name" value="Prp-like"/>
    <property type="match status" value="1"/>
</dbReference>